<dbReference type="Proteomes" id="UP001501444">
    <property type="component" value="Unassembled WGS sequence"/>
</dbReference>
<comment type="caution">
    <text evidence="1">The sequence shown here is derived from an EMBL/GenBank/DDBJ whole genome shotgun (WGS) entry which is preliminary data.</text>
</comment>
<evidence type="ECO:0000313" key="1">
    <source>
        <dbReference type="EMBL" id="GAA2383076.1"/>
    </source>
</evidence>
<accession>A0ABN3HL32</accession>
<sequence length="153" mass="16455">MLDPCDTEGDGMVADWLLPIVTTGGTTLMTAVATDVWNVARDGIARLFRHAGERRATLVSGWLDEDAAAITAADGVARDELRQRLASTWQTRLADLLAEYPEAAEELQGLTTRVREALPAPQQQYIQNINASAQGATAQGVMFGNIINHPGNP</sequence>
<evidence type="ECO:0000313" key="2">
    <source>
        <dbReference type="Proteomes" id="UP001501444"/>
    </source>
</evidence>
<organism evidence="1 2">
    <name type="scientific">Dactylosporangium salmoneum</name>
    <dbReference type="NCBI Taxonomy" id="53361"/>
    <lineage>
        <taxon>Bacteria</taxon>
        <taxon>Bacillati</taxon>
        <taxon>Actinomycetota</taxon>
        <taxon>Actinomycetes</taxon>
        <taxon>Micromonosporales</taxon>
        <taxon>Micromonosporaceae</taxon>
        <taxon>Dactylosporangium</taxon>
    </lineage>
</organism>
<reference evidence="1 2" key="1">
    <citation type="journal article" date="2019" name="Int. J. Syst. Evol. Microbiol.">
        <title>The Global Catalogue of Microorganisms (GCM) 10K type strain sequencing project: providing services to taxonomists for standard genome sequencing and annotation.</title>
        <authorList>
            <consortium name="The Broad Institute Genomics Platform"/>
            <consortium name="The Broad Institute Genome Sequencing Center for Infectious Disease"/>
            <person name="Wu L."/>
            <person name="Ma J."/>
        </authorList>
    </citation>
    <scope>NUCLEOTIDE SEQUENCE [LARGE SCALE GENOMIC DNA]</scope>
    <source>
        <strain evidence="1 2">JCM 3272</strain>
    </source>
</reference>
<name>A0ABN3HL32_9ACTN</name>
<protein>
    <submittedName>
        <fullName evidence="1">Uncharacterized protein</fullName>
    </submittedName>
</protein>
<keyword evidence="2" id="KW-1185">Reference proteome</keyword>
<gene>
    <name evidence="1" type="ORF">GCM10010170_091840</name>
</gene>
<proteinExistence type="predicted"/>
<dbReference type="EMBL" id="BAAARV010000093">
    <property type="protein sequence ID" value="GAA2383076.1"/>
    <property type="molecule type" value="Genomic_DNA"/>
</dbReference>